<evidence type="ECO:0000313" key="1">
    <source>
        <dbReference type="EMBL" id="MCI43283.1"/>
    </source>
</evidence>
<keyword evidence="2" id="KW-1185">Reference proteome</keyword>
<dbReference type="Proteomes" id="UP000265520">
    <property type="component" value="Unassembled WGS sequence"/>
</dbReference>
<name>A0A392S2Z6_9FABA</name>
<feature type="non-terminal residue" evidence="1">
    <location>
        <position position="45"/>
    </location>
</feature>
<dbReference type="AlphaFoldDB" id="A0A392S2Z6"/>
<protein>
    <submittedName>
        <fullName evidence="1">Uncharacterized protein</fullName>
    </submittedName>
</protein>
<comment type="caution">
    <text evidence="1">The sequence shown here is derived from an EMBL/GenBank/DDBJ whole genome shotgun (WGS) entry which is preliminary data.</text>
</comment>
<proteinExistence type="predicted"/>
<reference evidence="1 2" key="1">
    <citation type="journal article" date="2018" name="Front. Plant Sci.">
        <title>Red Clover (Trifolium pratense) and Zigzag Clover (T. medium) - A Picture of Genomic Similarities and Differences.</title>
        <authorList>
            <person name="Dluhosova J."/>
            <person name="Istvanek J."/>
            <person name="Nedelnik J."/>
            <person name="Repkova J."/>
        </authorList>
    </citation>
    <scope>NUCLEOTIDE SEQUENCE [LARGE SCALE GENOMIC DNA]</scope>
    <source>
        <strain evidence="2">cv. 10/8</strain>
        <tissue evidence="1">Leaf</tissue>
    </source>
</reference>
<accession>A0A392S2Z6</accession>
<dbReference type="EMBL" id="LXQA010315199">
    <property type="protein sequence ID" value="MCI43283.1"/>
    <property type="molecule type" value="Genomic_DNA"/>
</dbReference>
<evidence type="ECO:0000313" key="2">
    <source>
        <dbReference type="Proteomes" id="UP000265520"/>
    </source>
</evidence>
<organism evidence="1 2">
    <name type="scientific">Trifolium medium</name>
    <dbReference type="NCBI Taxonomy" id="97028"/>
    <lineage>
        <taxon>Eukaryota</taxon>
        <taxon>Viridiplantae</taxon>
        <taxon>Streptophyta</taxon>
        <taxon>Embryophyta</taxon>
        <taxon>Tracheophyta</taxon>
        <taxon>Spermatophyta</taxon>
        <taxon>Magnoliopsida</taxon>
        <taxon>eudicotyledons</taxon>
        <taxon>Gunneridae</taxon>
        <taxon>Pentapetalae</taxon>
        <taxon>rosids</taxon>
        <taxon>fabids</taxon>
        <taxon>Fabales</taxon>
        <taxon>Fabaceae</taxon>
        <taxon>Papilionoideae</taxon>
        <taxon>50 kb inversion clade</taxon>
        <taxon>NPAAA clade</taxon>
        <taxon>Hologalegina</taxon>
        <taxon>IRL clade</taxon>
        <taxon>Trifolieae</taxon>
        <taxon>Trifolium</taxon>
    </lineage>
</organism>
<sequence length="45" mass="5080">MQNTDSIAQYFTIQLVESVSSQDTLAELPGDIEPELAILLHTYRK</sequence>